<keyword evidence="3" id="KW-1185">Reference proteome</keyword>
<dbReference type="Gene3D" id="3.40.50.1820">
    <property type="entry name" value="alpha/beta hydrolase"/>
    <property type="match status" value="1"/>
</dbReference>
<proteinExistence type="predicted"/>
<dbReference type="SUPFAM" id="SSF53474">
    <property type="entry name" value="alpha/beta-Hydrolases"/>
    <property type="match status" value="1"/>
</dbReference>
<comment type="caution">
    <text evidence="2">The sequence shown here is derived from an EMBL/GenBank/DDBJ whole genome shotgun (WGS) entry which is preliminary data.</text>
</comment>
<dbReference type="AlphaFoldDB" id="A0A0W0SDX7"/>
<dbReference type="PROSITE" id="PS51257">
    <property type="entry name" value="PROKAR_LIPOPROTEIN"/>
    <property type="match status" value="1"/>
</dbReference>
<name>A0A0W0SDX7_9GAMM</name>
<feature type="chain" id="PRO_5006911882" description="Lipase" evidence="1">
    <location>
        <begin position="23"/>
        <end position="298"/>
    </location>
</feature>
<dbReference type="OrthoDB" id="5644163at2"/>
<dbReference type="PATRIC" id="fig|29422.6.peg.1998"/>
<sequence>MDLQRFFACLILLIASSCGYSATVGENVGIAFVHGTNDHREDADGGYWKRGFIDSLAKALPNSDNNIVLACDFTHYMWHESAAGCVANQLLEFINKKQITKLIVYTHSNGANVIRWILSNPSYDNRYMTLSKKINQVIALAPSSGGTPLADEVMDGHSFESKVGWLLGYKNDSVKQQRVGDMALYNAEILFGTSGRPSLPVPFRVVVGTDVTASPISKASYCNGYLLNTGLKITQIYLEDCSDGFLNCSSQSLAGKIWFYDWQKTNDQIPLSHNQSRHSCFNFEQVLRKDLLAQGALQ</sequence>
<evidence type="ECO:0000313" key="3">
    <source>
        <dbReference type="Proteomes" id="UP000054742"/>
    </source>
</evidence>
<accession>A0A0W0SDX7</accession>
<evidence type="ECO:0008006" key="4">
    <source>
        <dbReference type="Google" id="ProtNLM"/>
    </source>
</evidence>
<gene>
    <name evidence="2" type="ORF">Lbru_1875</name>
</gene>
<dbReference type="RefSeq" id="WP_058441880.1">
    <property type="nucleotide sequence ID" value="NZ_CAAAHU010000002.1"/>
</dbReference>
<dbReference type="InterPro" id="IPR029058">
    <property type="entry name" value="AB_hydrolase_fold"/>
</dbReference>
<protein>
    <recommendedName>
        <fullName evidence="4">Lipase</fullName>
    </recommendedName>
</protein>
<dbReference type="STRING" id="29422.Lbru_1875"/>
<feature type="signal peptide" evidence="1">
    <location>
        <begin position="1"/>
        <end position="22"/>
    </location>
</feature>
<dbReference type="EMBL" id="LNXV01000029">
    <property type="protein sequence ID" value="KTC81355.1"/>
    <property type="molecule type" value="Genomic_DNA"/>
</dbReference>
<dbReference type="Proteomes" id="UP000054742">
    <property type="component" value="Unassembled WGS sequence"/>
</dbReference>
<reference evidence="2 3" key="1">
    <citation type="submission" date="2015-11" db="EMBL/GenBank/DDBJ databases">
        <title>Genomic analysis of 38 Legionella species identifies large and diverse effector repertoires.</title>
        <authorList>
            <person name="Burstein D."/>
            <person name="Amaro F."/>
            <person name="Zusman T."/>
            <person name="Lifshitz Z."/>
            <person name="Cohen O."/>
            <person name="Gilbert J.A."/>
            <person name="Pupko T."/>
            <person name="Shuman H.A."/>
            <person name="Segal G."/>
        </authorList>
    </citation>
    <scope>NUCLEOTIDE SEQUENCE [LARGE SCALE GENOMIC DNA]</scope>
    <source>
        <strain evidence="2 3">ATCC 43878</strain>
    </source>
</reference>
<evidence type="ECO:0000313" key="2">
    <source>
        <dbReference type="EMBL" id="KTC81355.1"/>
    </source>
</evidence>
<keyword evidence="1" id="KW-0732">Signal</keyword>
<organism evidence="2 3">
    <name type="scientific">Legionella brunensis</name>
    <dbReference type="NCBI Taxonomy" id="29422"/>
    <lineage>
        <taxon>Bacteria</taxon>
        <taxon>Pseudomonadati</taxon>
        <taxon>Pseudomonadota</taxon>
        <taxon>Gammaproteobacteria</taxon>
        <taxon>Legionellales</taxon>
        <taxon>Legionellaceae</taxon>
        <taxon>Legionella</taxon>
    </lineage>
</organism>
<evidence type="ECO:0000256" key="1">
    <source>
        <dbReference type="SAM" id="SignalP"/>
    </source>
</evidence>